<organism evidence="3 4">
    <name type="scientific">Sediminibacterium goheungense</name>
    <dbReference type="NCBI Taxonomy" id="1086393"/>
    <lineage>
        <taxon>Bacteria</taxon>
        <taxon>Pseudomonadati</taxon>
        <taxon>Bacteroidota</taxon>
        <taxon>Chitinophagia</taxon>
        <taxon>Chitinophagales</taxon>
        <taxon>Chitinophagaceae</taxon>
        <taxon>Sediminibacterium</taxon>
    </lineage>
</organism>
<feature type="domain" description="Phosphatidic acid phosphatase type 2/haloperoxidase" evidence="2">
    <location>
        <begin position="74"/>
        <end position="191"/>
    </location>
</feature>
<name>A0A4R6IUU6_9BACT</name>
<feature type="transmembrane region" description="Helical" evidence="1">
    <location>
        <begin position="50"/>
        <end position="67"/>
    </location>
</feature>
<accession>A0A4R6IUU6</accession>
<dbReference type="PANTHER" id="PTHR14969:SF13">
    <property type="entry name" value="AT30094P"/>
    <property type="match status" value="1"/>
</dbReference>
<proteinExistence type="predicted"/>
<evidence type="ECO:0000259" key="2">
    <source>
        <dbReference type="SMART" id="SM00014"/>
    </source>
</evidence>
<dbReference type="EMBL" id="SNWP01000012">
    <property type="protein sequence ID" value="TDO25716.1"/>
    <property type="molecule type" value="Genomic_DNA"/>
</dbReference>
<sequence length="213" mass="24415">MVHNLLLETFFQRIIDQVVAFDTWLFLKINTVFTHPILDTVLPLWRDSELWVPLYFFLIIFAIMNFGKQGWTWILFAIINVTLTDQASSSLIKKWVARIRPCNEEALVGKMRLLLEHCSGGFSFTSSHATNHFGFAVFVFLTTRHFMGKWSRWLLLWAATISYSQVYVGVHYPVDVLVGALLGTGIGALTARYYNQKIGPIRIDQPSLSSSHE</sequence>
<keyword evidence="1" id="KW-0812">Transmembrane</keyword>
<reference evidence="3 4" key="1">
    <citation type="submission" date="2019-03" db="EMBL/GenBank/DDBJ databases">
        <title>Genomic Encyclopedia of Archaeal and Bacterial Type Strains, Phase II (KMG-II): from individual species to whole genera.</title>
        <authorList>
            <person name="Goeker M."/>
        </authorList>
    </citation>
    <scope>NUCLEOTIDE SEQUENCE [LARGE SCALE GENOMIC DNA]</scope>
    <source>
        <strain evidence="3 4">DSM 28323</strain>
    </source>
</reference>
<dbReference type="Pfam" id="PF01569">
    <property type="entry name" value="PAP2"/>
    <property type="match status" value="1"/>
</dbReference>
<dbReference type="SMART" id="SM00014">
    <property type="entry name" value="acidPPc"/>
    <property type="match status" value="1"/>
</dbReference>
<evidence type="ECO:0000256" key="1">
    <source>
        <dbReference type="SAM" id="Phobius"/>
    </source>
</evidence>
<comment type="caution">
    <text evidence="3">The sequence shown here is derived from an EMBL/GenBank/DDBJ whole genome shotgun (WGS) entry which is preliminary data.</text>
</comment>
<keyword evidence="4" id="KW-1185">Reference proteome</keyword>
<evidence type="ECO:0000313" key="4">
    <source>
        <dbReference type="Proteomes" id="UP000295741"/>
    </source>
</evidence>
<dbReference type="AlphaFoldDB" id="A0A4R6IUU6"/>
<gene>
    <name evidence="3" type="ORF">BC659_2639</name>
</gene>
<dbReference type="InterPro" id="IPR000326">
    <property type="entry name" value="PAP2/HPO"/>
</dbReference>
<keyword evidence="1" id="KW-0472">Membrane</keyword>
<protein>
    <submittedName>
        <fullName evidence="3">Undecaprenyl-diphosphatase</fullName>
    </submittedName>
</protein>
<dbReference type="CDD" id="cd03395">
    <property type="entry name" value="PAP2_like_4"/>
    <property type="match status" value="1"/>
</dbReference>
<dbReference type="SUPFAM" id="SSF48317">
    <property type="entry name" value="Acid phosphatase/Vanadium-dependent haloperoxidase"/>
    <property type="match status" value="1"/>
</dbReference>
<dbReference type="RefSeq" id="WP_133475210.1">
    <property type="nucleotide sequence ID" value="NZ_SNWP01000012.1"/>
</dbReference>
<keyword evidence="1" id="KW-1133">Transmembrane helix</keyword>
<feature type="transmembrane region" description="Helical" evidence="1">
    <location>
        <begin position="153"/>
        <end position="170"/>
    </location>
</feature>
<dbReference type="PANTHER" id="PTHR14969">
    <property type="entry name" value="SPHINGOSINE-1-PHOSPHATE PHOSPHOHYDROLASE"/>
    <property type="match status" value="1"/>
</dbReference>
<feature type="transmembrane region" description="Helical" evidence="1">
    <location>
        <begin position="176"/>
        <end position="194"/>
    </location>
</feature>
<dbReference type="OrthoDB" id="9789113at2"/>
<evidence type="ECO:0000313" key="3">
    <source>
        <dbReference type="EMBL" id="TDO25716.1"/>
    </source>
</evidence>
<dbReference type="Gene3D" id="1.20.144.10">
    <property type="entry name" value="Phosphatidic acid phosphatase type 2/haloperoxidase"/>
    <property type="match status" value="1"/>
</dbReference>
<dbReference type="Proteomes" id="UP000295741">
    <property type="component" value="Unassembled WGS sequence"/>
</dbReference>
<dbReference type="InterPro" id="IPR036938">
    <property type="entry name" value="PAP2/HPO_sf"/>
</dbReference>